<sequence length="241" mass="26370">MTEGQNTPFIRTRFRPVERLSTASLVARQLIQQLGAERFPVGARLPSERDLAQMLGVGRSTLREAITALELLGLVEVRPGSGSYLRADSTQLLAKALELSLALGEPEVADLVEVREHLELLAARLAATRAKDTDIERLRVHVDEMRAAGNHVEAFAVADLAFHLEIATIAQNDVLLSLLKSLQSLLTEWFERTLRVPGTMEATLTEHETVFTAIEQGDPAAAQSAMASLMTAADERVRHSS</sequence>
<evidence type="ECO:0000313" key="6">
    <source>
        <dbReference type="Proteomes" id="UP000755585"/>
    </source>
</evidence>
<dbReference type="SMART" id="SM00895">
    <property type="entry name" value="FCD"/>
    <property type="match status" value="1"/>
</dbReference>
<dbReference type="Pfam" id="PF00392">
    <property type="entry name" value="GntR"/>
    <property type="match status" value="1"/>
</dbReference>
<evidence type="ECO:0000256" key="2">
    <source>
        <dbReference type="ARBA" id="ARBA00023125"/>
    </source>
</evidence>
<dbReference type="PROSITE" id="PS50949">
    <property type="entry name" value="HTH_GNTR"/>
    <property type="match status" value="1"/>
</dbReference>
<keyword evidence="1" id="KW-0805">Transcription regulation</keyword>
<dbReference type="InterPro" id="IPR036388">
    <property type="entry name" value="WH-like_DNA-bd_sf"/>
</dbReference>
<dbReference type="InterPro" id="IPR008920">
    <property type="entry name" value="TF_FadR/GntR_C"/>
</dbReference>
<dbReference type="InterPro" id="IPR000524">
    <property type="entry name" value="Tscrpt_reg_HTH_GntR"/>
</dbReference>
<protein>
    <submittedName>
        <fullName evidence="5">DNA-binding FadR family transcriptional regulator</fullName>
    </submittedName>
</protein>
<keyword evidence="6" id="KW-1185">Reference proteome</keyword>
<name>A0ABS4UTS4_9ACTN</name>
<dbReference type="SUPFAM" id="SSF48008">
    <property type="entry name" value="GntR ligand-binding domain-like"/>
    <property type="match status" value="1"/>
</dbReference>
<gene>
    <name evidence="5" type="ORF">JOF29_006138</name>
</gene>
<proteinExistence type="predicted"/>
<dbReference type="CDD" id="cd07377">
    <property type="entry name" value="WHTH_GntR"/>
    <property type="match status" value="1"/>
</dbReference>
<dbReference type="SMART" id="SM00345">
    <property type="entry name" value="HTH_GNTR"/>
    <property type="match status" value="1"/>
</dbReference>
<dbReference type="GO" id="GO:0003677">
    <property type="term" value="F:DNA binding"/>
    <property type="evidence" value="ECO:0007669"/>
    <property type="project" value="UniProtKB-KW"/>
</dbReference>
<dbReference type="Pfam" id="PF07729">
    <property type="entry name" value="FCD"/>
    <property type="match status" value="1"/>
</dbReference>
<dbReference type="Gene3D" id="1.10.10.10">
    <property type="entry name" value="Winged helix-like DNA-binding domain superfamily/Winged helix DNA-binding domain"/>
    <property type="match status" value="1"/>
</dbReference>
<evidence type="ECO:0000259" key="4">
    <source>
        <dbReference type="PROSITE" id="PS50949"/>
    </source>
</evidence>
<dbReference type="InterPro" id="IPR011711">
    <property type="entry name" value="GntR_C"/>
</dbReference>
<dbReference type="RefSeq" id="WP_209697752.1">
    <property type="nucleotide sequence ID" value="NZ_BAAAVU010000015.1"/>
</dbReference>
<evidence type="ECO:0000256" key="3">
    <source>
        <dbReference type="ARBA" id="ARBA00023163"/>
    </source>
</evidence>
<dbReference type="SUPFAM" id="SSF46785">
    <property type="entry name" value="Winged helix' DNA-binding domain"/>
    <property type="match status" value="1"/>
</dbReference>
<keyword evidence="3" id="KW-0804">Transcription</keyword>
<dbReference type="Proteomes" id="UP000755585">
    <property type="component" value="Unassembled WGS sequence"/>
</dbReference>
<evidence type="ECO:0000313" key="5">
    <source>
        <dbReference type="EMBL" id="MBP2355028.1"/>
    </source>
</evidence>
<organism evidence="5 6">
    <name type="scientific">Kribbella aluminosa</name>
    <dbReference type="NCBI Taxonomy" id="416017"/>
    <lineage>
        <taxon>Bacteria</taxon>
        <taxon>Bacillati</taxon>
        <taxon>Actinomycetota</taxon>
        <taxon>Actinomycetes</taxon>
        <taxon>Propionibacteriales</taxon>
        <taxon>Kribbellaceae</taxon>
        <taxon>Kribbella</taxon>
    </lineage>
</organism>
<dbReference type="PANTHER" id="PTHR43537">
    <property type="entry name" value="TRANSCRIPTIONAL REGULATOR, GNTR FAMILY"/>
    <property type="match status" value="1"/>
</dbReference>
<dbReference type="PANTHER" id="PTHR43537:SF5">
    <property type="entry name" value="UXU OPERON TRANSCRIPTIONAL REGULATOR"/>
    <property type="match status" value="1"/>
</dbReference>
<evidence type="ECO:0000256" key="1">
    <source>
        <dbReference type="ARBA" id="ARBA00023015"/>
    </source>
</evidence>
<comment type="caution">
    <text evidence="5">The sequence shown here is derived from an EMBL/GenBank/DDBJ whole genome shotgun (WGS) entry which is preliminary data.</text>
</comment>
<dbReference type="InterPro" id="IPR036390">
    <property type="entry name" value="WH_DNA-bd_sf"/>
</dbReference>
<keyword evidence="2 5" id="KW-0238">DNA-binding</keyword>
<reference evidence="5 6" key="1">
    <citation type="submission" date="2021-03" db="EMBL/GenBank/DDBJ databases">
        <title>Sequencing the genomes of 1000 actinobacteria strains.</title>
        <authorList>
            <person name="Klenk H.-P."/>
        </authorList>
    </citation>
    <scope>NUCLEOTIDE SEQUENCE [LARGE SCALE GENOMIC DNA]</scope>
    <source>
        <strain evidence="5 6">DSM 18824</strain>
    </source>
</reference>
<dbReference type="EMBL" id="JAGINT010000002">
    <property type="protein sequence ID" value="MBP2355028.1"/>
    <property type="molecule type" value="Genomic_DNA"/>
</dbReference>
<accession>A0ABS4UTS4</accession>
<dbReference type="PRINTS" id="PR00035">
    <property type="entry name" value="HTHGNTR"/>
</dbReference>
<feature type="domain" description="HTH gntR-type" evidence="4">
    <location>
        <begin position="20"/>
        <end position="88"/>
    </location>
</feature>
<dbReference type="Gene3D" id="1.20.120.530">
    <property type="entry name" value="GntR ligand-binding domain-like"/>
    <property type="match status" value="1"/>
</dbReference>